<feature type="transmembrane region" description="Helical" evidence="7">
    <location>
        <begin position="169"/>
        <end position="193"/>
    </location>
</feature>
<feature type="transmembrane region" description="Helical" evidence="7">
    <location>
        <begin position="360"/>
        <end position="382"/>
    </location>
</feature>
<keyword evidence="6 7" id="KW-0472">Membrane</keyword>
<evidence type="ECO:0000256" key="3">
    <source>
        <dbReference type="ARBA" id="ARBA00022475"/>
    </source>
</evidence>
<dbReference type="PANTHER" id="PTHR42718:SF47">
    <property type="entry name" value="METHYL VIOLOGEN RESISTANCE PROTEIN SMVA"/>
    <property type="match status" value="1"/>
</dbReference>
<comment type="caution">
    <text evidence="9">The sequence shown here is derived from an EMBL/GenBank/DDBJ whole genome shotgun (WGS) entry which is preliminary data.</text>
</comment>
<feature type="transmembrane region" description="Helical" evidence="7">
    <location>
        <begin position="232"/>
        <end position="249"/>
    </location>
</feature>
<keyword evidence="3" id="KW-1003">Cell membrane</keyword>
<protein>
    <submittedName>
        <fullName evidence="9">MFS transporter</fullName>
    </submittedName>
</protein>
<keyword evidence="2" id="KW-0813">Transport</keyword>
<accession>A0A846X6Q1</accession>
<feature type="transmembrane region" description="Helical" evidence="7">
    <location>
        <begin position="50"/>
        <end position="71"/>
    </location>
</feature>
<dbReference type="InterPro" id="IPR020846">
    <property type="entry name" value="MFS_dom"/>
</dbReference>
<evidence type="ECO:0000256" key="2">
    <source>
        <dbReference type="ARBA" id="ARBA00022448"/>
    </source>
</evidence>
<evidence type="ECO:0000256" key="5">
    <source>
        <dbReference type="ARBA" id="ARBA00022989"/>
    </source>
</evidence>
<evidence type="ECO:0000256" key="4">
    <source>
        <dbReference type="ARBA" id="ARBA00022692"/>
    </source>
</evidence>
<proteinExistence type="predicted"/>
<dbReference type="PANTHER" id="PTHR42718">
    <property type="entry name" value="MAJOR FACILITATOR SUPERFAMILY MULTIDRUG TRANSPORTER MFSC"/>
    <property type="match status" value="1"/>
</dbReference>
<dbReference type="RefSeq" id="WP_068035043.1">
    <property type="nucleotide sequence ID" value="NZ_JAAXOO010000001.1"/>
</dbReference>
<dbReference type="Pfam" id="PF07690">
    <property type="entry name" value="MFS_1"/>
    <property type="match status" value="1"/>
</dbReference>
<feature type="transmembrane region" description="Helical" evidence="7">
    <location>
        <begin position="205"/>
        <end position="226"/>
    </location>
</feature>
<dbReference type="Proteomes" id="UP000565715">
    <property type="component" value="Unassembled WGS sequence"/>
</dbReference>
<feature type="transmembrane region" description="Helical" evidence="7">
    <location>
        <begin position="143"/>
        <end position="163"/>
    </location>
</feature>
<feature type="transmembrane region" description="Helical" evidence="7">
    <location>
        <begin position="108"/>
        <end position="131"/>
    </location>
</feature>
<keyword evidence="5 7" id="KW-1133">Transmembrane helix</keyword>
<dbReference type="GO" id="GO:0005886">
    <property type="term" value="C:plasma membrane"/>
    <property type="evidence" value="ECO:0007669"/>
    <property type="project" value="UniProtKB-SubCell"/>
</dbReference>
<dbReference type="InterPro" id="IPR005829">
    <property type="entry name" value="Sugar_transporter_CS"/>
</dbReference>
<dbReference type="EMBL" id="JAAXOO010000001">
    <property type="protein sequence ID" value="NKY31578.1"/>
    <property type="molecule type" value="Genomic_DNA"/>
</dbReference>
<dbReference type="InterPro" id="IPR011701">
    <property type="entry name" value="MFS"/>
</dbReference>
<name>A0A846X6Q1_9NOCA</name>
<feature type="transmembrane region" description="Helical" evidence="7">
    <location>
        <begin position="270"/>
        <end position="291"/>
    </location>
</feature>
<feature type="transmembrane region" description="Helical" evidence="7">
    <location>
        <begin position="475"/>
        <end position="492"/>
    </location>
</feature>
<evidence type="ECO:0000313" key="9">
    <source>
        <dbReference type="EMBL" id="NKY31578.1"/>
    </source>
</evidence>
<dbReference type="Gene3D" id="1.20.1250.20">
    <property type="entry name" value="MFS general substrate transporter like domains"/>
    <property type="match status" value="1"/>
</dbReference>
<dbReference type="CDD" id="cd17321">
    <property type="entry name" value="MFS_MMR_MDR_like"/>
    <property type="match status" value="1"/>
</dbReference>
<evidence type="ECO:0000313" key="10">
    <source>
        <dbReference type="Proteomes" id="UP000565715"/>
    </source>
</evidence>
<gene>
    <name evidence="9" type="ORF">HGA13_00610</name>
</gene>
<feature type="domain" description="Major facilitator superfamily (MFS) profile" evidence="8">
    <location>
        <begin position="17"/>
        <end position="496"/>
    </location>
</feature>
<evidence type="ECO:0000256" key="7">
    <source>
        <dbReference type="SAM" id="Phobius"/>
    </source>
</evidence>
<dbReference type="PRINTS" id="PR01036">
    <property type="entry name" value="TCRTETB"/>
</dbReference>
<feature type="transmembrane region" description="Helical" evidence="7">
    <location>
        <begin position="403"/>
        <end position="424"/>
    </location>
</feature>
<feature type="transmembrane region" description="Helical" evidence="7">
    <location>
        <begin position="336"/>
        <end position="354"/>
    </location>
</feature>
<evidence type="ECO:0000259" key="8">
    <source>
        <dbReference type="PROSITE" id="PS50850"/>
    </source>
</evidence>
<keyword evidence="10" id="KW-1185">Reference proteome</keyword>
<dbReference type="PROSITE" id="PS50850">
    <property type="entry name" value="MFS"/>
    <property type="match status" value="1"/>
</dbReference>
<dbReference type="GO" id="GO:0022857">
    <property type="term" value="F:transmembrane transporter activity"/>
    <property type="evidence" value="ECO:0007669"/>
    <property type="project" value="InterPro"/>
</dbReference>
<dbReference type="SUPFAM" id="SSF103473">
    <property type="entry name" value="MFS general substrate transporter"/>
    <property type="match status" value="1"/>
</dbReference>
<reference evidence="9 10" key="1">
    <citation type="submission" date="2020-04" db="EMBL/GenBank/DDBJ databases">
        <title>MicrobeNet Type strains.</title>
        <authorList>
            <person name="Nicholson A.C."/>
        </authorList>
    </citation>
    <scope>NUCLEOTIDE SEQUENCE [LARGE SCALE GENOMIC DNA]</scope>
    <source>
        <strain evidence="9 10">DSM 45078</strain>
    </source>
</reference>
<feature type="transmembrane region" description="Helical" evidence="7">
    <location>
        <begin position="83"/>
        <end position="102"/>
    </location>
</feature>
<dbReference type="AlphaFoldDB" id="A0A846X6Q1"/>
<keyword evidence="4 7" id="KW-0812">Transmembrane</keyword>
<feature type="transmembrane region" description="Helical" evidence="7">
    <location>
        <begin position="311"/>
        <end position="329"/>
    </location>
</feature>
<feature type="transmembrane region" description="Helical" evidence="7">
    <location>
        <begin position="15"/>
        <end position="38"/>
    </location>
</feature>
<dbReference type="Gene3D" id="1.20.1720.10">
    <property type="entry name" value="Multidrug resistance protein D"/>
    <property type="match status" value="1"/>
</dbReference>
<dbReference type="InterPro" id="IPR036259">
    <property type="entry name" value="MFS_trans_sf"/>
</dbReference>
<evidence type="ECO:0000256" key="1">
    <source>
        <dbReference type="ARBA" id="ARBA00004651"/>
    </source>
</evidence>
<comment type="subcellular location">
    <subcellularLocation>
        <location evidence="1">Cell membrane</location>
        <topology evidence="1">Multi-pass membrane protein</topology>
    </subcellularLocation>
</comment>
<evidence type="ECO:0000256" key="6">
    <source>
        <dbReference type="ARBA" id="ARBA00023136"/>
    </source>
</evidence>
<organism evidence="9 10">
    <name type="scientific">Nocardia speluncae</name>
    <dbReference type="NCBI Taxonomy" id="419477"/>
    <lineage>
        <taxon>Bacteria</taxon>
        <taxon>Bacillati</taxon>
        <taxon>Actinomycetota</taxon>
        <taxon>Actinomycetes</taxon>
        <taxon>Mycobacteriales</taxon>
        <taxon>Nocardiaceae</taxon>
        <taxon>Nocardia</taxon>
    </lineage>
</organism>
<dbReference type="PROSITE" id="PS00216">
    <property type="entry name" value="SUGAR_TRANSPORT_1"/>
    <property type="match status" value="1"/>
</dbReference>
<sequence>MTEISTAEHAGYREWWALAVLVLVAVLISIDGTVLYMAVPALSADIDPSATQLLWIGDIYAFVLAGLLITMGNLSDRIGRKRLLLIGAAAFCLASVLAAFAPNAEMLIIGRTLLGAAGATLLPSTLSIIRAMFSDAKQRRKAVALWAAGAAVGAALGPLVGGVLLTNFWWGSVFLINVPIMVSVLVAGLFLIPESYGDKTHAIDLVSAALSILSIIAIAYAVKHLVGNGLEWSVLAAGIFGLLAGWIFLRRQLLHPSPLLDLSLFRMPSFAGAVATKALSIFAVLGMLFFFSQYLQLVRGYGPLLAGIAELPSSVGSAVAIACIGILAARLGAGRSISAGLATAAVGLAGLGVTATQQHFLGIGIFLAVFGLGVGISMPLSTDAVVSSVPTERAGAASAIAQTAYELGGALGIAILGSLNLAVYRTSLDLPDGTGLRDAAAANDSLAVILAGTEDTAVAEQAKAAFTTAVQTTSLVAALILAIAAAIAWRVIPSPSLARKSA</sequence>